<accession>A0ABY2PU80</accession>
<feature type="domain" description="Fimbrial-type adhesion" evidence="2">
    <location>
        <begin position="177"/>
        <end position="327"/>
    </location>
</feature>
<dbReference type="InterPro" id="IPR008966">
    <property type="entry name" value="Adhesion_dom_sf"/>
</dbReference>
<name>A0ABY2PU80_9ENTR</name>
<dbReference type="Proteomes" id="UP000306790">
    <property type="component" value="Unassembled WGS sequence"/>
</dbReference>
<dbReference type="InterPro" id="IPR036937">
    <property type="entry name" value="Adhesion_dom_fimbrial_sf"/>
</dbReference>
<evidence type="ECO:0000256" key="1">
    <source>
        <dbReference type="SAM" id="SignalP"/>
    </source>
</evidence>
<dbReference type="SUPFAM" id="SSF49401">
    <property type="entry name" value="Bacterial adhesins"/>
    <property type="match status" value="1"/>
</dbReference>
<protein>
    <recommendedName>
        <fullName evidence="2">Fimbrial-type adhesion domain-containing protein</fullName>
    </recommendedName>
</protein>
<proteinExistence type="predicted"/>
<keyword evidence="1" id="KW-0732">Signal</keyword>
<evidence type="ECO:0000313" key="4">
    <source>
        <dbReference type="Proteomes" id="UP000306790"/>
    </source>
</evidence>
<sequence length="327" mass="35519">MKEYICLIFLLLSSFGLQAKCTFDNSNSATPVVNLDMTTGVAVVKLNINATGNIKCNANSDNLYYATPLQDYIVAFQGSSGNRVLIKINLTGDGFPVSIGNRTVSAGEILNDKVFTVTASYVNSGTAKQTVSGNAFNLSDPAVSITSENTCTSNWLSYLYCWITGRLSNSSAFTQNINFTVTHKPTTCRFSESTYKIQMPETTLNDIVGTTNTKSGTANLVLNCDSVYNVTTNPVSFIVSRGDWNESGTILKNTFINGAKGVGFQIYNGTATTPLRRGDILMNRIVKMAAVSNQYTFPIIAKYVRVAEEPLQPGEMQSKVIFAVSYD</sequence>
<dbReference type="PANTHER" id="PTHR33420">
    <property type="entry name" value="FIMBRIAL SUBUNIT ELFA-RELATED"/>
    <property type="match status" value="1"/>
</dbReference>
<keyword evidence="4" id="KW-1185">Reference proteome</keyword>
<dbReference type="PANTHER" id="PTHR33420:SF32">
    <property type="entry name" value="FIMBRIAL-LIKE PROTEIN"/>
    <property type="match status" value="1"/>
</dbReference>
<dbReference type="InterPro" id="IPR050263">
    <property type="entry name" value="Bact_Fimbrial_Adh_Pro"/>
</dbReference>
<dbReference type="InterPro" id="IPR000259">
    <property type="entry name" value="Adhesion_dom_fimbrial"/>
</dbReference>
<evidence type="ECO:0000313" key="3">
    <source>
        <dbReference type="EMBL" id="THE38259.1"/>
    </source>
</evidence>
<feature type="signal peptide" evidence="1">
    <location>
        <begin position="1"/>
        <end position="19"/>
    </location>
</feature>
<evidence type="ECO:0000259" key="2">
    <source>
        <dbReference type="Pfam" id="PF00419"/>
    </source>
</evidence>
<reference evidence="3 4" key="1">
    <citation type="submission" date="2018-05" db="EMBL/GenBank/DDBJ databases">
        <title>Isolation and genomic analyses of lactose-positive bacteria from faecal samples of preterm neonates.</title>
        <authorList>
            <person name="Chen Y."/>
            <person name="Brook T.C."/>
            <person name="O'Neill I."/>
            <person name="Soe C.Z."/>
            <person name="Hall L.J."/>
            <person name="Hoyles L."/>
        </authorList>
    </citation>
    <scope>NUCLEOTIDE SEQUENCE [LARGE SCALE GENOMIC DNA]</scope>
    <source>
        <strain evidence="3 4">P080C CL</strain>
    </source>
</reference>
<dbReference type="Gene3D" id="2.60.40.1090">
    <property type="entry name" value="Fimbrial-type adhesion domain"/>
    <property type="match status" value="1"/>
</dbReference>
<gene>
    <name evidence="3" type="ORF">DJ535_11125</name>
</gene>
<comment type="caution">
    <text evidence="3">The sequence shown here is derived from an EMBL/GenBank/DDBJ whole genome shotgun (WGS) entry which is preliminary data.</text>
</comment>
<feature type="chain" id="PRO_5047389536" description="Fimbrial-type adhesion domain-containing protein" evidence="1">
    <location>
        <begin position="20"/>
        <end position="327"/>
    </location>
</feature>
<dbReference type="RefSeq" id="WP_048221060.1">
    <property type="nucleotide sequence ID" value="NZ_QFVP01000006.1"/>
</dbReference>
<dbReference type="Pfam" id="PF00419">
    <property type="entry name" value="Fimbrial"/>
    <property type="match status" value="1"/>
</dbReference>
<organism evidence="3 4">
    <name type="scientific">Citrobacter murliniae</name>
    <dbReference type="NCBI Taxonomy" id="67829"/>
    <lineage>
        <taxon>Bacteria</taxon>
        <taxon>Pseudomonadati</taxon>
        <taxon>Pseudomonadota</taxon>
        <taxon>Gammaproteobacteria</taxon>
        <taxon>Enterobacterales</taxon>
        <taxon>Enterobacteriaceae</taxon>
        <taxon>Citrobacter</taxon>
        <taxon>Citrobacter freundii complex</taxon>
    </lineage>
</organism>
<dbReference type="EMBL" id="QFVP01000006">
    <property type="protein sequence ID" value="THE38259.1"/>
    <property type="molecule type" value="Genomic_DNA"/>
</dbReference>